<feature type="binding site" evidence="7">
    <location>
        <position position="205"/>
    </location>
    <ligand>
        <name>UDP-N-acetyl-alpha-D-muramoyl-L-alanyl-D-glutamate</name>
        <dbReference type="ChEBI" id="CHEBI:83900"/>
    </ligand>
</feature>
<feature type="binding site" evidence="7">
    <location>
        <begin position="170"/>
        <end position="171"/>
    </location>
    <ligand>
        <name>UDP-N-acetyl-alpha-D-muramoyl-L-alanyl-D-glutamate</name>
        <dbReference type="ChEBI" id="CHEBI:83900"/>
    </ligand>
</feature>
<dbReference type="SUPFAM" id="SSF63418">
    <property type="entry name" value="MurE/MurF N-terminal domain"/>
    <property type="match status" value="1"/>
</dbReference>
<dbReference type="Gene3D" id="3.90.190.20">
    <property type="entry name" value="Mur ligase, C-terminal domain"/>
    <property type="match status" value="1"/>
</dbReference>
<dbReference type="InterPro" id="IPR036565">
    <property type="entry name" value="Mur-like_cat_sf"/>
</dbReference>
<keyword evidence="3 7" id="KW-0133">Cell shape</keyword>
<dbReference type="Gene3D" id="3.40.1190.10">
    <property type="entry name" value="Mur-like, catalytic domain"/>
    <property type="match status" value="1"/>
</dbReference>
<dbReference type="GO" id="GO:0071555">
    <property type="term" value="P:cell wall organization"/>
    <property type="evidence" value="ECO:0007669"/>
    <property type="project" value="UniProtKB-KW"/>
</dbReference>
<protein>
    <recommendedName>
        <fullName evidence="7">UDP-N-acetylmuramoyl-L-alanyl-D-glutamate--2,6-diaminopimelate ligase</fullName>
        <ecNumber evidence="7">6.3.2.13</ecNumber>
    </recommendedName>
    <alternativeName>
        <fullName evidence="7">Meso-A2pm-adding enzyme</fullName>
    </alternativeName>
    <alternativeName>
        <fullName evidence="7">Meso-diaminopimelate-adding enzyme</fullName>
    </alternativeName>
    <alternativeName>
        <fullName evidence="7">UDP-MurNAc-L-Ala-D-Glu:meso-diaminopimelate ligase</fullName>
    </alternativeName>
    <alternativeName>
        <fullName evidence="7">UDP-MurNAc-tripeptide synthetase</fullName>
    </alternativeName>
    <alternativeName>
        <fullName evidence="7">UDP-N-acetylmuramyl-tripeptide synthetase</fullName>
    </alternativeName>
</protein>
<keyword evidence="13" id="KW-1185">Reference proteome</keyword>
<keyword evidence="7" id="KW-0547">Nucleotide-binding</keyword>
<dbReference type="InterPro" id="IPR035911">
    <property type="entry name" value="MurE/MurF_N"/>
</dbReference>
<feature type="domain" description="Mur ligase N-terminal catalytic" evidence="9">
    <location>
        <begin position="38"/>
        <end position="85"/>
    </location>
</feature>
<dbReference type="eggNOG" id="COG0769">
    <property type="taxonomic scope" value="Bacteria"/>
</dbReference>
<name>A1WRK6_VEREI</name>
<feature type="binding site" evidence="7">
    <location>
        <position position="40"/>
    </location>
    <ligand>
        <name>UDP-N-acetyl-alpha-D-muramoyl-L-alanyl-D-glutamate</name>
        <dbReference type="ChEBI" id="CHEBI:83900"/>
    </ligand>
</feature>
<comment type="cofactor">
    <cofactor evidence="7">
        <name>Mg(2+)</name>
        <dbReference type="ChEBI" id="CHEBI:18420"/>
    </cofactor>
</comment>
<dbReference type="HAMAP" id="MF_00208">
    <property type="entry name" value="MurE"/>
    <property type="match status" value="1"/>
</dbReference>
<evidence type="ECO:0000259" key="9">
    <source>
        <dbReference type="Pfam" id="PF01225"/>
    </source>
</evidence>
<sequence length="517" mass="54115">MSAPLPAPLHVLHTPHALQCAGAALPWLRARVSGSLHSDSRLIAPGDGFIAWPGASTDGRAHVADAIARGATACLVEQAGVAAFAFPAAPGASLASLPGLKAAAGPIAAQWFDQPSRQLDVLAVTGTNGKTSTAWWLADALNGRAKSPVCALAGTLGLGVPPVLETAGMTTPDPLRLQRALRQFVDRGLSACAIEASSIGLEQGRLAGTQIRAAIFTNCTQDHLDYHGSMAAYWRAKRALFDWPGLQAAVINIDDPAGAQLHAELAGRVPDLWSISTQGPARLAARDITLAAQGLRCTVREGAAPQRLTTRVIGHYNLQNLLAVLATLRSLGWPLAEALQAGAGLQPVPGRMQQLALAGQPLVVVDYAHTPDALAKALQALRPLAARRAGRLWCVFGCGGDRDAGKRPLMGAAAEQQADRLLLTSDNPRSEDPDAILRQILQGISRRRAVRTEPDRAAAIAQAVAEAAPADVLLIAGKGHEDSQEVAGVRRPFSDWAHAQRAMQARQRAVPPRGAGA</sequence>
<keyword evidence="7" id="KW-0460">Magnesium</keyword>
<comment type="subcellular location">
    <subcellularLocation>
        <location evidence="7 8">Cytoplasm</location>
    </subcellularLocation>
</comment>
<evidence type="ECO:0000256" key="2">
    <source>
        <dbReference type="ARBA" id="ARBA00022618"/>
    </source>
</evidence>
<feature type="short sequence motif" description="Meso-diaminopimelate recognition motif" evidence="7">
    <location>
        <begin position="426"/>
        <end position="429"/>
    </location>
</feature>
<feature type="binding site" evidence="7">
    <location>
        <position position="481"/>
    </location>
    <ligand>
        <name>meso-2,6-diaminopimelate</name>
        <dbReference type="ChEBI" id="CHEBI:57791"/>
    </ligand>
</feature>
<evidence type="ECO:0000259" key="11">
    <source>
        <dbReference type="Pfam" id="PF08245"/>
    </source>
</evidence>
<feature type="binding site" evidence="7">
    <location>
        <position position="197"/>
    </location>
    <ligand>
        <name>UDP-N-acetyl-alpha-D-muramoyl-L-alanyl-D-glutamate</name>
        <dbReference type="ChEBI" id="CHEBI:83900"/>
    </ligand>
</feature>
<dbReference type="GO" id="GO:0005524">
    <property type="term" value="F:ATP binding"/>
    <property type="evidence" value="ECO:0007669"/>
    <property type="project" value="UniProtKB-UniRule"/>
</dbReference>
<comment type="PTM">
    <text evidence="7">Carboxylation is probably crucial for Mg(2+) binding and, consequently, for the gamma-phosphate positioning of ATP.</text>
</comment>
<dbReference type="Gene3D" id="3.40.1390.10">
    <property type="entry name" value="MurE/MurF, N-terminal domain"/>
    <property type="match status" value="1"/>
</dbReference>
<feature type="modified residue" description="N6-carboxylysine" evidence="7">
    <location>
        <position position="237"/>
    </location>
</feature>
<evidence type="ECO:0000256" key="5">
    <source>
        <dbReference type="ARBA" id="ARBA00023306"/>
    </source>
</evidence>
<feature type="domain" description="Mur ligase C-terminal" evidence="10">
    <location>
        <begin position="350"/>
        <end position="479"/>
    </location>
</feature>
<evidence type="ECO:0000313" key="12">
    <source>
        <dbReference type="EMBL" id="ABM60263.1"/>
    </source>
</evidence>
<comment type="caution">
    <text evidence="7">Lacks conserved residue(s) required for the propagation of feature annotation.</text>
</comment>
<evidence type="ECO:0000256" key="1">
    <source>
        <dbReference type="ARBA" id="ARBA00005898"/>
    </source>
</evidence>
<dbReference type="NCBIfam" id="TIGR01085">
    <property type="entry name" value="murE"/>
    <property type="match status" value="1"/>
</dbReference>
<dbReference type="InterPro" id="IPR036615">
    <property type="entry name" value="Mur_ligase_C_dom_sf"/>
</dbReference>
<accession>A1WRK6</accession>
<reference evidence="13" key="1">
    <citation type="submission" date="2006-12" db="EMBL/GenBank/DDBJ databases">
        <title>Complete sequence of chromosome 1 of Verminephrobacter eiseniae EF01-2.</title>
        <authorList>
            <person name="Copeland A."/>
            <person name="Lucas S."/>
            <person name="Lapidus A."/>
            <person name="Barry K."/>
            <person name="Detter J.C."/>
            <person name="Glavina del Rio T."/>
            <person name="Dalin E."/>
            <person name="Tice H."/>
            <person name="Pitluck S."/>
            <person name="Chertkov O."/>
            <person name="Brettin T."/>
            <person name="Bruce D."/>
            <person name="Han C."/>
            <person name="Tapia R."/>
            <person name="Gilna P."/>
            <person name="Schmutz J."/>
            <person name="Larimer F."/>
            <person name="Land M."/>
            <person name="Hauser L."/>
            <person name="Kyrpides N."/>
            <person name="Kim E."/>
            <person name="Stahl D."/>
            <person name="Richardson P."/>
        </authorList>
    </citation>
    <scope>NUCLEOTIDE SEQUENCE [LARGE SCALE GENOMIC DNA]</scope>
    <source>
        <strain evidence="13">EF01-2</strain>
    </source>
</reference>
<dbReference type="HOGENOM" id="CLU_022291_3_2_4"/>
<dbReference type="RefSeq" id="WP_011812247.1">
    <property type="nucleotide sequence ID" value="NC_008786.1"/>
</dbReference>
<evidence type="ECO:0000256" key="3">
    <source>
        <dbReference type="ARBA" id="ARBA00022960"/>
    </source>
</evidence>
<keyword evidence="2 7" id="KW-0132">Cell division</keyword>
<dbReference type="GO" id="GO:0005737">
    <property type="term" value="C:cytoplasm"/>
    <property type="evidence" value="ECO:0007669"/>
    <property type="project" value="UniProtKB-SubCell"/>
</dbReference>
<dbReference type="Pfam" id="PF01225">
    <property type="entry name" value="Mur_ligase"/>
    <property type="match status" value="1"/>
</dbReference>
<dbReference type="GO" id="GO:0008765">
    <property type="term" value="F:UDP-N-acetylmuramoylalanyl-D-glutamate-2,6-diaminopimelate ligase activity"/>
    <property type="evidence" value="ECO:0007669"/>
    <property type="project" value="UniProtKB-UniRule"/>
</dbReference>
<dbReference type="GO" id="GO:0009252">
    <property type="term" value="P:peptidoglycan biosynthetic process"/>
    <property type="evidence" value="ECO:0007669"/>
    <property type="project" value="UniProtKB-UniRule"/>
</dbReference>
<keyword evidence="4 7" id="KW-0573">Peptidoglycan synthesis</keyword>
<dbReference type="PANTHER" id="PTHR23135:SF4">
    <property type="entry name" value="UDP-N-ACETYLMURAMOYL-L-ALANYL-D-GLUTAMATE--2,6-DIAMINOPIMELATE LIGASE MURE HOMOLOG, CHLOROPLASTIC"/>
    <property type="match status" value="1"/>
</dbReference>
<dbReference type="EMBL" id="CP000542">
    <property type="protein sequence ID" value="ABM60263.1"/>
    <property type="molecule type" value="Genomic_DNA"/>
</dbReference>
<dbReference type="OrthoDB" id="9800958at2"/>
<proteinExistence type="inferred from homology"/>
<keyword evidence="7" id="KW-0067">ATP-binding</keyword>
<keyword evidence="7 12" id="KW-0436">Ligase</keyword>
<feature type="binding site" evidence="7">
    <location>
        <position position="203"/>
    </location>
    <ligand>
        <name>UDP-N-acetyl-alpha-D-muramoyl-L-alanyl-D-glutamate</name>
        <dbReference type="ChEBI" id="CHEBI:83900"/>
    </ligand>
</feature>
<dbReference type="GO" id="GO:0000287">
    <property type="term" value="F:magnesium ion binding"/>
    <property type="evidence" value="ECO:0007669"/>
    <property type="project" value="UniProtKB-UniRule"/>
</dbReference>
<dbReference type="Pfam" id="PF08245">
    <property type="entry name" value="Mur_ligase_M"/>
    <property type="match status" value="1"/>
</dbReference>
<feature type="binding site" evidence="7">
    <location>
        <position position="477"/>
    </location>
    <ligand>
        <name>meso-2,6-diaminopimelate</name>
        <dbReference type="ChEBI" id="CHEBI:57791"/>
    </ligand>
</feature>
<dbReference type="UniPathway" id="UPA00219"/>
<dbReference type="Proteomes" id="UP000000374">
    <property type="component" value="Chromosome"/>
</dbReference>
<evidence type="ECO:0000256" key="4">
    <source>
        <dbReference type="ARBA" id="ARBA00022984"/>
    </source>
</evidence>
<feature type="binding site" evidence="7">
    <location>
        <begin position="126"/>
        <end position="132"/>
    </location>
    <ligand>
        <name>ATP</name>
        <dbReference type="ChEBI" id="CHEBI:30616"/>
    </ligand>
</feature>
<keyword evidence="5 7" id="KW-0131">Cell cycle</keyword>
<dbReference type="InterPro" id="IPR013221">
    <property type="entry name" value="Mur_ligase_cen"/>
</dbReference>
<dbReference type="SUPFAM" id="SSF53623">
    <property type="entry name" value="MurD-like peptide ligases, catalytic domain"/>
    <property type="match status" value="1"/>
</dbReference>
<comment type="pathway">
    <text evidence="7 8">Cell wall biogenesis; peptidoglycan biosynthesis.</text>
</comment>
<feature type="binding site" evidence="7">
    <location>
        <position position="402"/>
    </location>
    <ligand>
        <name>meso-2,6-diaminopimelate</name>
        <dbReference type="ChEBI" id="CHEBI:57791"/>
    </ligand>
</feature>
<keyword evidence="6 7" id="KW-0961">Cell wall biogenesis/degradation</keyword>
<dbReference type="NCBIfam" id="NF001126">
    <property type="entry name" value="PRK00139.1-4"/>
    <property type="match status" value="1"/>
</dbReference>
<dbReference type="PANTHER" id="PTHR23135">
    <property type="entry name" value="MUR LIGASE FAMILY MEMBER"/>
    <property type="match status" value="1"/>
</dbReference>
<comment type="function">
    <text evidence="7">Catalyzes the addition of meso-diaminopimelic acid to the nucleotide precursor UDP-N-acetylmuramoyl-L-alanyl-D-glutamate (UMAG) in the biosynthesis of bacterial cell-wall peptidoglycan.</text>
</comment>
<evidence type="ECO:0000256" key="7">
    <source>
        <dbReference type="HAMAP-Rule" id="MF_00208"/>
    </source>
</evidence>
<keyword evidence="7" id="KW-0963">Cytoplasm</keyword>
<evidence type="ECO:0000256" key="8">
    <source>
        <dbReference type="RuleBase" id="RU004135"/>
    </source>
</evidence>
<feature type="domain" description="Mur ligase central" evidence="11">
    <location>
        <begin position="124"/>
        <end position="327"/>
    </location>
</feature>
<dbReference type="InterPro" id="IPR005761">
    <property type="entry name" value="UDP-N-AcMur-Glu-dNH2Pim_ligase"/>
</dbReference>
<dbReference type="SUPFAM" id="SSF53244">
    <property type="entry name" value="MurD-like peptide ligases, peptide-binding domain"/>
    <property type="match status" value="1"/>
</dbReference>
<comment type="catalytic activity">
    <reaction evidence="7">
        <text>UDP-N-acetyl-alpha-D-muramoyl-L-alanyl-D-glutamate + meso-2,6-diaminopimelate + ATP = UDP-N-acetyl-alpha-D-muramoyl-L-alanyl-gamma-D-glutamyl-meso-2,6-diaminopimelate + ADP + phosphate + H(+)</text>
        <dbReference type="Rhea" id="RHEA:23676"/>
        <dbReference type="ChEBI" id="CHEBI:15378"/>
        <dbReference type="ChEBI" id="CHEBI:30616"/>
        <dbReference type="ChEBI" id="CHEBI:43474"/>
        <dbReference type="ChEBI" id="CHEBI:57791"/>
        <dbReference type="ChEBI" id="CHEBI:83900"/>
        <dbReference type="ChEBI" id="CHEBI:83905"/>
        <dbReference type="ChEBI" id="CHEBI:456216"/>
        <dbReference type="EC" id="6.3.2.13"/>
    </reaction>
</comment>
<dbReference type="AlphaFoldDB" id="A1WRK6"/>
<gene>
    <name evidence="7" type="primary">murE</name>
    <name evidence="12" type="ordered locus">Veis_4565</name>
</gene>
<comment type="similarity">
    <text evidence="1 7">Belongs to the MurCDEF family. MurE subfamily.</text>
</comment>
<evidence type="ECO:0000256" key="6">
    <source>
        <dbReference type="ARBA" id="ARBA00023316"/>
    </source>
</evidence>
<dbReference type="EC" id="6.3.2.13" evidence="7"/>
<dbReference type="InterPro" id="IPR004101">
    <property type="entry name" value="Mur_ligase_C"/>
</dbReference>
<feature type="binding site" evidence="7">
    <location>
        <begin position="426"/>
        <end position="429"/>
    </location>
    <ligand>
        <name>meso-2,6-diaminopimelate</name>
        <dbReference type="ChEBI" id="CHEBI:57791"/>
    </ligand>
</feature>
<dbReference type="GeneID" id="76462858"/>
<dbReference type="InterPro" id="IPR000713">
    <property type="entry name" value="Mur_ligase_N"/>
</dbReference>
<dbReference type="GO" id="GO:0051301">
    <property type="term" value="P:cell division"/>
    <property type="evidence" value="ECO:0007669"/>
    <property type="project" value="UniProtKB-KW"/>
</dbReference>
<dbReference type="Pfam" id="PF02875">
    <property type="entry name" value="Mur_ligase_C"/>
    <property type="match status" value="1"/>
</dbReference>
<dbReference type="STRING" id="391735.Veis_4565"/>
<evidence type="ECO:0000313" key="13">
    <source>
        <dbReference type="Proteomes" id="UP000000374"/>
    </source>
</evidence>
<dbReference type="KEGG" id="vei:Veis_4565"/>
<evidence type="ECO:0000259" key="10">
    <source>
        <dbReference type="Pfam" id="PF02875"/>
    </source>
</evidence>
<organism evidence="12 13">
    <name type="scientific">Verminephrobacter eiseniae (strain EF01-2)</name>
    <dbReference type="NCBI Taxonomy" id="391735"/>
    <lineage>
        <taxon>Bacteria</taxon>
        <taxon>Pseudomonadati</taxon>
        <taxon>Pseudomonadota</taxon>
        <taxon>Betaproteobacteria</taxon>
        <taxon>Burkholderiales</taxon>
        <taxon>Comamonadaceae</taxon>
        <taxon>Verminephrobacter</taxon>
    </lineage>
</organism>
<dbReference type="GO" id="GO:0008360">
    <property type="term" value="P:regulation of cell shape"/>
    <property type="evidence" value="ECO:0007669"/>
    <property type="project" value="UniProtKB-KW"/>
</dbReference>